<evidence type="ECO:0000313" key="2">
    <source>
        <dbReference type="Proteomes" id="UP000218811"/>
    </source>
</evidence>
<organism evidence="1 2">
    <name type="scientific">Wolfiporia cocos (strain MD-104)</name>
    <name type="common">Brown rot fungus</name>
    <dbReference type="NCBI Taxonomy" id="742152"/>
    <lineage>
        <taxon>Eukaryota</taxon>
        <taxon>Fungi</taxon>
        <taxon>Dikarya</taxon>
        <taxon>Basidiomycota</taxon>
        <taxon>Agaricomycotina</taxon>
        <taxon>Agaricomycetes</taxon>
        <taxon>Polyporales</taxon>
        <taxon>Phaeolaceae</taxon>
        <taxon>Wolfiporia</taxon>
    </lineage>
</organism>
<protein>
    <submittedName>
        <fullName evidence="1">Uncharacterized protein</fullName>
    </submittedName>
</protein>
<sequence>MCVGENCAPQAARYITSQLTALYDNAVECVQTHGNSARAEEHFRYSHALADFVYEAFSEVKSQSGYLAMFHAIFDRPEIEFICGHDVLLKLKIREGKYHFDYSKTSEFVSVSSERFKVVTDAEFTFRVSYDLKEVEVAGSKIGQAMLLNLTESRILSMPSESEEGRRALGFYMRKYLEFLTKAGCYVFFSIPYFSDSRYRLTVDFSSWNTTATCEEIHNVAVTDINAQIWSSWMKDAMVVEQESTEEITSMAVCRGTSIEQEVTTHFDAKLSAMTVKGVCSEEAVVEITIDEITVVREDSEGTTTETYNNCEVAILASVVCEQGPNADSTILQADLSDVQICKDLCVINGVEEEDREHVEQVLETFADHFVETISEDKRLVLYDSQASAATKSVETREEILSDVVTASDVSEIEHIDLEDTEEVTQDEQVNVANGAARSAITVWEESTKKTEMHSFDQIVAISQSSVNAHFEELRESAITASTASTEVWSTPLAEWQYEESFQATFKALTVRLLSDSKAIIWVHLAEGFFKLLKNGSPSNQGAKCTFEDWRLAFEVDVRMKSHSEMELLAEWAEVAESAAFRQFGGRDDCDLRHVYLDITTAQFIHEWSRFDYTMRQREARPLERVAAILHYVRDEYLQVLLEWGLTIIHTVPVWTSTDTLPSSFALTDAALYVYSEVNVDRSNCLKVSGGAEPVIMILGMCLFRALPATSLEYSAGWVARERKDASYGTVSISREVFLEHAILSRLARVSAAFTVIPLFSPVEDDGTWTLEVTTWAQDKRKKNRPCQWRLEKQAEDGTWVYKWDHRVTFTYEAETCGILDGAFAVSSRTCHYVELPTNDGSGTVTIKFWGQIALQASYRSEVSGSSVESSAKWDIAFLLASSEEGLKVSVSGVPSLSFVKTENEGDLALIKLPDPQSALMSQLPPTLELDDVLEELQNFEGGWKFCFPNTGSAHFANPTTNAHGDLLLEMRQAHAAIAEVAFEG</sequence>
<name>A0A2H3J8T6_WOLCO</name>
<evidence type="ECO:0000313" key="1">
    <source>
        <dbReference type="EMBL" id="PCH36213.1"/>
    </source>
</evidence>
<gene>
    <name evidence="1" type="ORF">WOLCODRAFT_28384</name>
</gene>
<dbReference type="AlphaFoldDB" id="A0A2H3J8T6"/>
<dbReference type="EMBL" id="KB467876">
    <property type="protein sequence ID" value="PCH36213.1"/>
    <property type="molecule type" value="Genomic_DNA"/>
</dbReference>
<dbReference type="OMA" id="HIYLDFR"/>
<accession>A0A2H3J8T6</accession>
<dbReference type="STRING" id="742152.A0A2H3J8T6"/>
<proteinExistence type="predicted"/>
<keyword evidence="2" id="KW-1185">Reference proteome</keyword>
<reference evidence="1 2" key="1">
    <citation type="journal article" date="2012" name="Science">
        <title>The Paleozoic origin of enzymatic lignin decomposition reconstructed from 31 fungal genomes.</title>
        <authorList>
            <person name="Floudas D."/>
            <person name="Binder M."/>
            <person name="Riley R."/>
            <person name="Barry K."/>
            <person name="Blanchette R.A."/>
            <person name="Henrissat B."/>
            <person name="Martinez A.T."/>
            <person name="Otillar R."/>
            <person name="Spatafora J.W."/>
            <person name="Yadav J.S."/>
            <person name="Aerts A."/>
            <person name="Benoit I."/>
            <person name="Boyd A."/>
            <person name="Carlson A."/>
            <person name="Copeland A."/>
            <person name="Coutinho P.M."/>
            <person name="de Vries R.P."/>
            <person name="Ferreira P."/>
            <person name="Findley K."/>
            <person name="Foster B."/>
            <person name="Gaskell J."/>
            <person name="Glotzer D."/>
            <person name="Gorecki P."/>
            <person name="Heitman J."/>
            <person name="Hesse C."/>
            <person name="Hori C."/>
            <person name="Igarashi K."/>
            <person name="Jurgens J.A."/>
            <person name="Kallen N."/>
            <person name="Kersten P."/>
            <person name="Kohler A."/>
            <person name="Kuees U."/>
            <person name="Kumar T.K.A."/>
            <person name="Kuo A."/>
            <person name="LaButti K."/>
            <person name="Larrondo L.F."/>
            <person name="Lindquist E."/>
            <person name="Ling A."/>
            <person name="Lombard V."/>
            <person name="Lucas S."/>
            <person name="Lundell T."/>
            <person name="Martin R."/>
            <person name="McLaughlin D.J."/>
            <person name="Morgenstern I."/>
            <person name="Morin E."/>
            <person name="Murat C."/>
            <person name="Nagy L.G."/>
            <person name="Nolan M."/>
            <person name="Ohm R.A."/>
            <person name="Patyshakuliyeva A."/>
            <person name="Rokas A."/>
            <person name="Ruiz-Duenas F.J."/>
            <person name="Sabat G."/>
            <person name="Salamov A."/>
            <person name="Samejima M."/>
            <person name="Schmutz J."/>
            <person name="Slot J.C."/>
            <person name="St John F."/>
            <person name="Stenlid J."/>
            <person name="Sun H."/>
            <person name="Sun S."/>
            <person name="Syed K."/>
            <person name="Tsang A."/>
            <person name="Wiebenga A."/>
            <person name="Young D."/>
            <person name="Pisabarro A."/>
            <person name="Eastwood D.C."/>
            <person name="Martin F."/>
            <person name="Cullen D."/>
            <person name="Grigoriev I.V."/>
            <person name="Hibbett D.S."/>
        </authorList>
    </citation>
    <scope>NUCLEOTIDE SEQUENCE [LARGE SCALE GENOMIC DNA]</scope>
    <source>
        <strain evidence="1 2">MD-104</strain>
    </source>
</reference>
<dbReference type="OrthoDB" id="5429442at2759"/>
<dbReference type="Proteomes" id="UP000218811">
    <property type="component" value="Unassembled WGS sequence"/>
</dbReference>